<evidence type="ECO:0000313" key="1">
    <source>
        <dbReference type="EMBL" id="AUH35400.1"/>
    </source>
</evidence>
<evidence type="ECO:0000313" key="2">
    <source>
        <dbReference type="Proteomes" id="UP000233742"/>
    </source>
</evidence>
<sequence>MPDSGMPLSLWAQMVRLGFESQVVIGMRMAGMMGLAAHAPNENMRMITEKMDAAQESLQASVRSVTRGDSVDKVMSAALSPYSKRTGANSRRLSKRR</sequence>
<organism evidence="1 2">
    <name type="scientific">Paracoccus tegillarcae</name>
    <dbReference type="NCBI Taxonomy" id="1529068"/>
    <lineage>
        <taxon>Bacteria</taxon>
        <taxon>Pseudomonadati</taxon>
        <taxon>Pseudomonadota</taxon>
        <taxon>Alphaproteobacteria</taxon>
        <taxon>Rhodobacterales</taxon>
        <taxon>Paracoccaceae</taxon>
        <taxon>Paracoccus</taxon>
    </lineage>
</organism>
<reference evidence="1 2" key="1">
    <citation type="submission" date="2017-12" db="EMBL/GenBank/DDBJ databases">
        <authorList>
            <person name="Hurst M.R.H."/>
        </authorList>
    </citation>
    <scope>NUCLEOTIDE SEQUENCE [LARGE SCALE GENOMIC DNA]</scope>
    <source>
        <strain evidence="1 2">BM15</strain>
    </source>
</reference>
<gene>
    <name evidence="1" type="ORF">CUV01_11865</name>
</gene>
<name>A0A2K9EK41_9RHOB</name>
<dbReference type="EMBL" id="CP025408">
    <property type="protein sequence ID" value="AUH35400.1"/>
    <property type="molecule type" value="Genomic_DNA"/>
</dbReference>
<protein>
    <submittedName>
        <fullName evidence="1">Antibiotic ABC transporter</fullName>
    </submittedName>
</protein>
<dbReference type="OrthoDB" id="7869201at2"/>
<proteinExistence type="predicted"/>
<dbReference type="Proteomes" id="UP000233742">
    <property type="component" value="Chromosome"/>
</dbReference>
<accession>A0A2K9EK41</accession>
<dbReference type="AlphaFoldDB" id="A0A2K9EK41"/>
<dbReference type="KEGG" id="paro:CUV01_11865"/>
<keyword evidence="2" id="KW-1185">Reference proteome</keyword>